<dbReference type="InterPro" id="IPR036928">
    <property type="entry name" value="AS_sf"/>
</dbReference>
<sequence length="454" mass="49440">VNDVALLSTIEQVDLIRRGEISSRELTEHFIARIERRDGDVNAVITRDFETALTTADAADATQHRGEALGRLHGVPITVKDALKTKDLRSTGGAVELRDNVPESDAEVVASVRREGAIVIGKTNLPRWSGDIQSYNEIFGTTNNPWDLSRGPGGSSGGAAAAVAMGFTSFEIGTDIGGSVRFPAAFNGIWGHKPSFGLIPTNGYLDYVQGGLNEADINVFGPLTRSSNDLGLLLDIMKRNSPPWVAQLGNTPTNIGDLRVAAWLNDDFCPIDDEVLQHLETVVQELEKDGVTVDRRARPDVDPDAAAMLGLWLVQQATSQSTENDGPGHRIWLDNHVKREQIRLRWAEFFNRYDAVIMPVCFVPPFLHQQEGDFRSRTLLCNGEQRDYLDVVKWTTMVGMAYLPSTVPPTGLGTSGVPIGCQVVGGYGNDRTTIALASHIGMLMGGYQPPPRAQ</sequence>
<feature type="domain" description="Amidase" evidence="1">
    <location>
        <begin position="335"/>
        <end position="433"/>
    </location>
</feature>
<dbReference type="AlphaFoldDB" id="A0A381PAU2"/>
<reference evidence="2" key="1">
    <citation type="submission" date="2018-05" db="EMBL/GenBank/DDBJ databases">
        <authorList>
            <person name="Lanie J.A."/>
            <person name="Ng W.-L."/>
            <person name="Kazmierczak K.M."/>
            <person name="Andrzejewski T.M."/>
            <person name="Davidsen T.M."/>
            <person name="Wayne K.J."/>
            <person name="Tettelin H."/>
            <person name="Glass J.I."/>
            <person name="Rusch D."/>
            <person name="Podicherti R."/>
            <person name="Tsui H.-C.T."/>
            <person name="Winkler M.E."/>
        </authorList>
    </citation>
    <scope>NUCLEOTIDE SEQUENCE</scope>
</reference>
<accession>A0A381PAU2</accession>
<feature type="non-terminal residue" evidence="2">
    <location>
        <position position="1"/>
    </location>
</feature>
<evidence type="ECO:0000313" key="2">
    <source>
        <dbReference type="EMBL" id="SUZ64095.1"/>
    </source>
</evidence>
<dbReference type="Gene3D" id="3.90.1300.10">
    <property type="entry name" value="Amidase signature (AS) domain"/>
    <property type="match status" value="1"/>
</dbReference>
<protein>
    <recommendedName>
        <fullName evidence="1">Amidase domain-containing protein</fullName>
    </recommendedName>
</protein>
<dbReference type="SUPFAM" id="SSF75304">
    <property type="entry name" value="Amidase signature (AS) enzymes"/>
    <property type="match status" value="1"/>
</dbReference>
<dbReference type="Pfam" id="PF01425">
    <property type="entry name" value="Amidase"/>
    <property type="match status" value="2"/>
</dbReference>
<evidence type="ECO:0000259" key="1">
    <source>
        <dbReference type="Pfam" id="PF01425"/>
    </source>
</evidence>
<name>A0A381PAU2_9ZZZZ</name>
<feature type="domain" description="Amidase" evidence="1">
    <location>
        <begin position="25"/>
        <end position="319"/>
    </location>
</feature>
<dbReference type="PANTHER" id="PTHR43372">
    <property type="entry name" value="FATTY-ACID AMIDE HYDROLASE"/>
    <property type="match status" value="1"/>
</dbReference>
<dbReference type="EMBL" id="UINC01000928">
    <property type="protein sequence ID" value="SUZ64095.1"/>
    <property type="molecule type" value="Genomic_DNA"/>
</dbReference>
<gene>
    <name evidence="2" type="ORF">METZ01_LOCUS16949</name>
</gene>
<dbReference type="PANTHER" id="PTHR43372:SF4">
    <property type="entry name" value="FATTY-ACID AMIDE HYDROLASE 2"/>
    <property type="match status" value="1"/>
</dbReference>
<proteinExistence type="predicted"/>
<dbReference type="GO" id="GO:0012505">
    <property type="term" value="C:endomembrane system"/>
    <property type="evidence" value="ECO:0007669"/>
    <property type="project" value="TreeGrafter"/>
</dbReference>
<dbReference type="InterPro" id="IPR023631">
    <property type="entry name" value="Amidase_dom"/>
</dbReference>
<dbReference type="InterPro" id="IPR052739">
    <property type="entry name" value="FAAH2"/>
</dbReference>
<organism evidence="2">
    <name type="scientific">marine metagenome</name>
    <dbReference type="NCBI Taxonomy" id="408172"/>
    <lineage>
        <taxon>unclassified sequences</taxon>
        <taxon>metagenomes</taxon>
        <taxon>ecological metagenomes</taxon>
    </lineage>
</organism>